<sequence>MAYFWHLTLFLTVLLNTPHVSVSVGCCYTRIFSFGDSLTDTGNYLRIFGNVSRNTAARLPYGESYFHHPTGRWSDGRLLLDFIADDIGLPFVPPYLGGNSTGYFRHGANFAVGGATALNHSIFHEMGVPVETRAGFLAIQVQWFKELLTVLCLESDCREVMDNAFFFVGEMGINDYNTFNAAAVPFAVIKDYVPGVINAIASAVRDLIELGAKTIAVAGVIPLGCTPSYLTILQTEKVEEYNLTTGCLNWLNEFSQYHDQLLFDELDRIGDTYPDVTIIYADYYGPYMNMIQSPRQHGLKETIVSCCGGGGPYNFALSPSCGSEGSSLCKEPSQYVSWDGLHLTDAAHKIIAQLRFSETIVASRARTRVGEEIKTILASDSRGVEP</sequence>
<keyword evidence="4" id="KW-0325">Glycoprotein</keyword>
<accession>A0AAV8F3F7</accession>
<dbReference type="EMBL" id="JAMFTS010000002">
    <property type="protein sequence ID" value="KAJ4787927.1"/>
    <property type="molecule type" value="Genomic_DNA"/>
</dbReference>
<dbReference type="GO" id="GO:0016788">
    <property type="term" value="F:hydrolase activity, acting on ester bonds"/>
    <property type="evidence" value="ECO:0007669"/>
    <property type="project" value="InterPro"/>
</dbReference>
<evidence type="ECO:0000256" key="4">
    <source>
        <dbReference type="ARBA" id="ARBA00023180"/>
    </source>
</evidence>
<dbReference type="InterPro" id="IPR001087">
    <property type="entry name" value="GDSL"/>
</dbReference>
<evidence type="ECO:0000256" key="5">
    <source>
        <dbReference type="SAM" id="SignalP"/>
    </source>
</evidence>
<protein>
    <submittedName>
        <fullName evidence="6">GDSL esterase/lipase</fullName>
    </submittedName>
</protein>
<keyword evidence="3" id="KW-0378">Hydrolase</keyword>
<dbReference type="AlphaFoldDB" id="A0AAV8F3F7"/>
<dbReference type="InterPro" id="IPR035669">
    <property type="entry name" value="SGNH_plant_lipase-like"/>
</dbReference>
<proteinExistence type="inferred from homology"/>
<dbReference type="Proteomes" id="UP001140206">
    <property type="component" value="Chromosome 2"/>
</dbReference>
<dbReference type="PANTHER" id="PTHR22835:SF663">
    <property type="entry name" value="LIPASE-LIKE"/>
    <property type="match status" value="1"/>
</dbReference>
<evidence type="ECO:0000313" key="7">
    <source>
        <dbReference type="Proteomes" id="UP001140206"/>
    </source>
</evidence>
<dbReference type="CDD" id="cd01837">
    <property type="entry name" value="SGNH_plant_lipase_like"/>
    <property type="match status" value="1"/>
</dbReference>
<evidence type="ECO:0000256" key="1">
    <source>
        <dbReference type="ARBA" id="ARBA00008668"/>
    </source>
</evidence>
<name>A0AAV8F3F7_9POAL</name>
<evidence type="ECO:0000256" key="2">
    <source>
        <dbReference type="ARBA" id="ARBA00022729"/>
    </source>
</evidence>
<dbReference type="Gene3D" id="3.40.50.1110">
    <property type="entry name" value="SGNH hydrolase"/>
    <property type="match status" value="1"/>
</dbReference>
<dbReference type="PANTHER" id="PTHR22835">
    <property type="entry name" value="ZINC FINGER FYVE DOMAIN CONTAINING PROTEIN"/>
    <property type="match status" value="1"/>
</dbReference>
<feature type="chain" id="PRO_5043395410" evidence="5">
    <location>
        <begin position="24"/>
        <end position="386"/>
    </location>
</feature>
<comment type="caution">
    <text evidence="6">The sequence shown here is derived from an EMBL/GenBank/DDBJ whole genome shotgun (WGS) entry which is preliminary data.</text>
</comment>
<feature type="signal peptide" evidence="5">
    <location>
        <begin position="1"/>
        <end position="23"/>
    </location>
</feature>
<organism evidence="6 7">
    <name type="scientific">Rhynchospora pubera</name>
    <dbReference type="NCBI Taxonomy" id="906938"/>
    <lineage>
        <taxon>Eukaryota</taxon>
        <taxon>Viridiplantae</taxon>
        <taxon>Streptophyta</taxon>
        <taxon>Embryophyta</taxon>
        <taxon>Tracheophyta</taxon>
        <taxon>Spermatophyta</taxon>
        <taxon>Magnoliopsida</taxon>
        <taxon>Liliopsida</taxon>
        <taxon>Poales</taxon>
        <taxon>Cyperaceae</taxon>
        <taxon>Cyperoideae</taxon>
        <taxon>Rhynchosporeae</taxon>
        <taxon>Rhynchospora</taxon>
    </lineage>
</organism>
<evidence type="ECO:0000313" key="6">
    <source>
        <dbReference type="EMBL" id="KAJ4787927.1"/>
    </source>
</evidence>
<keyword evidence="7" id="KW-1185">Reference proteome</keyword>
<dbReference type="Pfam" id="PF00657">
    <property type="entry name" value="Lipase_GDSL"/>
    <property type="match status" value="1"/>
</dbReference>
<dbReference type="InterPro" id="IPR036514">
    <property type="entry name" value="SGNH_hydro_sf"/>
</dbReference>
<gene>
    <name evidence="6" type="ORF">LUZ62_039173</name>
</gene>
<keyword evidence="2 5" id="KW-0732">Signal</keyword>
<comment type="similarity">
    <text evidence="1">Belongs to the 'GDSL' lipolytic enzyme family.</text>
</comment>
<dbReference type="SUPFAM" id="SSF52266">
    <property type="entry name" value="SGNH hydrolase"/>
    <property type="match status" value="1"/>
</dbReference>
<evidence type="ECO:0000256" key="3">
    <source>
        <dbReference type="ARBA" id="ARBA00022801"/>
    </source>
</evidence>
<reference evidence="6" key="1">
    <citation type="submission" date="2022-08" db="EMBL/GenBank/DDBJ databases">
        <authorList>
            <person name="Marques A."/>
        </authorList>
    </citation>
    <scope>NUCLEOTIDE SEQUENCE</scope>
    <source>
        <strain evidence="6">RhyPub2mFocal</strain>
        <tissue evidence="6">Leaves</tissue>
    </source>
</reference>